<protein>
    <submittedName>
        <fullName evidence="1">Uncharacterized protein</fullName>
    </submittedName>
</protein>
<dbReference type="EMBL" id="BGPR01041911">
    <property type="protein sequence ID" value="GBO18268.1"/>
    <property type="molecule type" value="Genomic_DNA"/>
</dbReference>
<proteinExistence type="predicted"/>
<gene>
    <name evidence="1" type="ORF">AVEN_51892_1</name>
</gene>
<evidence type="ECO:0000313" key="2">
    <source>
        <dbReference type="Proteomes" id="UP000499080"/>
    </source>
</evidence>
<keyword evidence="2" id="KW-1185">Reference proteome</keyword>
<reference evidence="1 2" key="1">
    <citation type="journal article" date="2019" name="Sci. Rep.">
        <title>Orb-weaving spider Araneus ventricosus genome elucidates the spidroin gene catalogue.</title>
        <authorList>
            <person name="Kono N."/>
            <person name="Nakamura H."/>
            <person name="Ohtoshi R."/>
            <person name="Moran D.A.P."/>
            <person name="Shinohara A."/>
            <person name="Yoshida Y."/>
            <person name="Fujiwara M."/>
            <person name="Mori M."/>
            <person name="Tomita M."/>
            <person name="Arakawa K."/>
        </authorList>
    </citation>
    <scope>NUCLEOTIDE SEQUENCE [LARGE SCALE GENOMIC DNA]</scope>
</reference>
<name>A0A4Y2V0U6_ARAVE</name>
<sequence>MGSCPGLGPPLHVIQFDLPSGRFSSWAARRSGFAGRTLIFDIAGRSLSFRGSGASPIQRKTPFFSHCRSAREIHSKENESEIKRIRQLQNWTRSLDGNER</sequence>
<accession>A0A4Y2V0U6</accession>
<dbReference type="Proteomes" id="UP000499080">
    <property type="component" value="Unassembled WGS sequence"/>
</dbReference>
<comment type="caution">
    <text evidence="1">The sequence shown here is derived from an EMBL/GenBank/DDBJ whole genome shotgun (WGS) entry which is preliminary data.</text>
</comment>
<dbReference type="AlphaFoldDB" id="A0A4Y2V0U6"/>
<organism evidence="1 2">
    <name type="scientific">Araneus ventricosus</name>
    <name type="common">Orbweaver spider</name>
    <name type="synonym">Epeira ventricosa</name>
    <dbReference type="NCBI Taxonomy" id="182803"/>
    <lineage>
        <taxon>Eukaryota</taxon>
        <taxon>Metazoa</taxon>
        <taxon>Ecdysozoa</taxon>
        <taxon>Arthropoda</taxon>
        <taxon>Chelicerata</taxon>
        <taxon>Arachnida</taxon>
        <taxon>Araneae</taxon>
        <taxon>Araneomorphae</taxon>
        <taxon>Entelegynae</taxon>
        <taxon>Araneoidea</taxon>
        <taxon>Araneidae</taxon>
        <taxon>Araneus</taxon>
    </lineage>
</organism>
<evidence type="ECO:0000313" key="1">
    <source>
        <dbReference type="EMBL" id="GBO18268.1"/>
    </source>
</evidence>